<dbReference type="GO" id="GO:0005634">
    <property type="term" value="C:nucleus"/>
    <property type="evidence" value="ECO:0007669"/>
    <property type="project" value="UniProtKB-SubCell"/>
</dbReference>
<dbReference type="Proteomes" id="UP000242450">
    <property type="component" value="Chromosome 2"/>
</dbReference>
<dbReference type="AlphaFoldDB" id="A0A212DH43"/>
<comment type="similarity">
    <text evidence="2">Belongs to the lin-54 family.</text>
</comment>
<keyword evidence="3" id="KW-0539">Nucleus</keyword>
<evidence type="ECO:0000313" key="6">
    <source>
        <dbReference type="Proteomes" id="UP000242450"/>
    </source>
</evidence>
<comment type="subcellular location">
    <subcellularLocation>
        <location evidence="1">Nucleus</location>
    </subcellularLocation>
</comment>
<dbReference type="PANTHER" id="PTHR12446">
    <property type="entry name" value="TESMIN/TSO1-RELATED"/>
    <property type="match status" value="1"/>
</dbReference>
<evidence type="ECO:0000256" key="3">
    <source>
        <dbReference type="ARBA" id="ARBA00023242"/>
    </source>
</evidence>
<dbReference type="Pfam" id="PF03638">
    <property type="entry name" value="TCR"/>
    <property type="match status" value="1"/>
</dbReference>
<organism evidence="5 6">
    <name type="scientific">Cervus elaphus hippelaphus</name>
    <name type="common">European red deer</name>
    <dbReference type="NCBI Taxonomy" id="46360"/>
    <lineage>
        <taxon>Eukaryota</taxon>
        <taxon>Metazoa</taxon>
        <taxon>Chordata</taxon>
        <taxon>Craniata</taxon>
        <taxon>Vertebrata</taxon>
        <taxon>Euteleostomi</taxon>
        <taxon>Mammalia</taxon>
        <taxon>Eutheria</taxon>
        <taxon>Laurasiatheria</taxon>
        <taxon>Artiodactyla</taxon>
        <taxon>Ruminantia</taxon>
        <taxon>Pecora</taxon>
        <taxon>Cervidae</taxon>
        <taxon>Cervinae</taxon>
        <taxon>Cervus</taxon>
    </lineage>
</organism>
<dbReference type="OrthoDB" id="6283463at2759"/>
<accession>A0A212DH43</accession>
<dbReference type="InterPro" id="IPR033467">
    <property type="entry name" value="Tesmin/TSO1-like_CXC"/>
</dbReference>
<dbReference type="PROSITE" id="PS51634">
    <property type="entry name" value="CRC"/>
    <property type="match status" value="1"/>
</dbReference>
<sequence>MEDAPLLGSMSSPEDEMVTDLFSAESQFVPENLPLKTAVAVKHEEDDFHVFKDAYLGPADPKESLLHAFNPALGGDCQSKVKVELLVDENEDEGLLGEYPNLPELNPLEDAVLPAAPQPQAYNVHFLSSLLTPHRSSAVVPLGAWAREGAAHPGVRVIPPPEVSAFRHVFAVTLMRACLDRNPEAFQPKIGKGKLGDVKPRHNKGCNCKRSGCLKNYCECYEAKIMCSSICKCIGCKNYEESPERKTLMNMPNYMEIGGFEGGHHLSPTKFSGQPKFRKDRRSTSCISWEVVEATCACLLAQGEEAEKEQCSECLAEQMILEEFGRCLSQILHGSGDGVVAT</sequence>
<dbReference type="GO" id="GO:0006355">
    <property type="term" value="P:regulation of DNA-templated transcription"/>
    <property type="evidence" value="ECO:0007669"/>
    <property type="project" value="TreeGrafter"/>
</dbReference>
<evidence type="ECO:0000256" key="2">
    <source>
        <dbReference type="ARBA" id="ARBA00007267"/>
    </source>
</evidence>
<dbReference type="InterPro" id="IPR005172">
    <property type="entry name" value="CRC"/>
</dbReference>
<evidence type="ECO:0000256" key="1">
    <source>
        <dbReference type="ARBA" id="ARBA00004123"/>
    </source>
</evidence>
<proteinExistence type="inferred from homology"/>
<dbReference type="SMART" id="SM01114">
    <property type="entry name" value="CXC"/>
    <property type="match status" value="1"/>
</dbReference>
<evidence type="ECO:0000259" key="4">
    <source>
        <dbReference type="PROSITE" id="PS51634"/>
    </source>
</evidence>
<reference evidence="5 6" key="1">
    <citation type="journal article" date="2018" name="Mol. Genet. Genomics">
        <title>The red deer Cervus elaphus genome CerEla1.0: sequencing, annotating, genes, and chromosomes.</title>
        <authorList>
            <person name="Bana N.A."/>
            <person name="Nyiri A."/>
            <person name="Nagy J."/>
            <person name="Frank K."/>
            <person name="Nagy T."/>
            <person name="Steger V."/>
            <person name="Schiller M."/>
            <person name="Lakatos P."/>
            <person name="Sugar L."/>
            <person name="Horn P."/>
            <person name="Barta E."/>
            <person name="Orosz L."/>
        </authorList>
    </citation>
    <scope>NUCLEOTIDE SEQUENCE [LARGE SCALE GENOMIC DNA]</scope>
    <source>
        <strain evidence="5">Hungarian</strain>
    </source>
</reference>
<evidence type="ECO:0000313" key="5">
    <source>
        <dbReference type="EMBL" id="OWK17530.1"/>
    </source>
</evidence>
<dbReference type="InterPro" id="IPR028307">
    <property type="entry name" value="Lin-54_fam"/>
</dbReference>
<name>A0A212DH43_CEREH</name>
<protein>
    <recommendedName>
        <fullName evidence="4">CRC domain-containing protein</fullName>
    </recommendedName>
</protein>
<feature type="domain" description="CRC" evidence="4">
    <location>
        <begin position="178"/>
        <end position="241"/>
    </location>
</feature>
<keyword evidence="6" id="KW-1185">Reference proteome</keyword>
<dbReference type="EMBL" id="MKHE01000002">
    <property type="protein sequence ID" value="OWK17530.1"/>
    <property type="molecule type" value="Genomic_DNA"/>
</dbReference>
<comment type="caution">
    <text evidence="5">The sequence shown here is derived from an EMBL/GenBank/DDBJ whole genome shotgun (WGS) entry which is preliminary data.</text>
</comment>
<gene>
    <name evidence="5" type="ORF">Celaphus_00013163</name>
</gene>
<dbReference type="PANTHER" id="PTHR12446:SF22">
    <property type="entry name" value="TESMIN"/>
    <property type="match status" value="1"/>
</dbReference>